<protein>
    <submittedName>
        <fullName evidence="1">Uncharacterized protein</fullName>
    </submittedName>
</protein>
<evidence type="ECO:0000313" key="2">
    <source>
        <dbReference type="Proteomes" id="UP000829196"/>
    </source>
</evidence>
<dbReference type="EMBL" id="JAGYWB010000016">
    <property type="protein sequence ID" value="KAI0496895.1"/>
    <property type="molecule type" value="Genomic_DNA"/>
</dbReference>
<accession>A0A8T3AS22</accession>
<dbReference type="Proteomes" id="UP000829196">
    <property type="component" value="Unassembled WGS sequence"/>
</dbReference>
<organism evidence="1 2">
    <name type="scientific">Dendrobium nobile</name>
    <name type="common">Orchid</name>
    <dbReference type="NCBI Taxonomy" id="94219"/>
    <lineage>
        <taxon>Eukaryota</taxon>
        <taxon>Viridiplantae</taxon>
        <taxon>Streptophyta</taxon>
        <taxon>Embryophyta</taxon>
        <taxon>Tracheophyta</taxon>
        <taxon>Spermatophyta</taxon>
        <taxon>Magnoliopsida</taxon>
        <taxon>Liliopsida</taxon>
        <taxon>Asparagales</taxon>
        <taxon>Orchidaceae</taxon>
        <taxon>Epidendroideae</taxon>
        <taxon>Malaxideae</taxon>
        <taxon>Dendrobiinae</taxon>
        <taxon>Dendrobium</taxon>
    </lineage>
</organism>
<keyword evidence="2" id="KW-1185">Reference proteome</keyword>
<reference evidence="1" key="1">
    <citation type="journal article" date="2022" name="Front. Genet.">
        <title>Chromosome-Scale Assembly of the Dendrobium nobile Genome Provides Insights Into the Molecular Mechanism of the Biosynthesis of the Medicinal Active Ingredient of Dendrobium.</title>
        <authorList>
            <person name="Xu Q."/>
            <person name="Niu S.-C."/>
            <person name="Li K.-L."/>
            <person name="Zheng P.-J."/>
            <person name="Zhang X.-J."/>
            <person name="Jia Y."/>
            <person name="Liu Y."/>
            <person name="Niu Y.-X."/>
            <person name="Yu L.-H."/>
            <person name="Chen D.-F."/>
            <person name="Zhang G.-Q."/>
        </authorList>
    </citation>
    <scope>NUCLEOTIDE SEQUENCE</scope>
    <source>
        <tissue evidence="1">Leaf</tissue>
    </source>
</reference>
<dbReference type="AlphaFoldDB" id="A0A8T3AS22"/>
<comment type="caution">
    <text evidence="1">The sequence shown here is derived from an EMBL/GenBank/DDBJ whole genome shotgun (WGS) entry which is preliminary data.</text>
</comment>
<gene>
    <name evidence="1" type="ORF">KFK09_023221</name>
</gene>
<name>A0A8T3AS22_DENNO</name>
<evidence type="ECO:0000313" key="1">
    <source>
        <dbReference type="EMBL" id="KAI0496895.1"/>
    </source>
</evidence>
<proteinExistence type="predicted"/>
<sequence>MRPNHLRRLSLLLSATGATQTFSSIYSFCIRSLRVKALIHLMMIISATLKLNFILPFKGSTFCTLKHCRYQHHLIEFSLKFEVGLQVNQTFDELLFVRFD</sequence>